<dbReference type="Proteomes" id="UP000682843">
    <property type="component" value="Chromosome"/>
</dbReference>
<evidence type="ECO:0000313" key="3">
    <source>
        <dbReference type="Proteomes" id="UP000682843"/>
    </source>
</evidence>
<dbReference type="RefSeq" id="WP_211908788.1">
    <property type="nucleotide sequence ID" value="NZ_CP036498.1"/>
</dbReference>
<feature type="chain" id="PRO_5047191964" evidence="1">
    <location>
        <begin position="25"/>
        <end position="99"/>
    </location>
</feature>
<accession>A0ABX8AAD6</accession>
<evidence type="ECO:0000256" key="1">
    <source>
        <dbReference type="SAM" id="SignalP"/>
    </source>
</evidence>
<keyword evidence="3" id="KW-1185">Reference proteome</keyword>
<evidence type="ECO:0000313" key="2">
    <source>
        <dbReference type="EMBL" id="QUS40207.1"/>
    </source>
</evidence>
<proteinExistence type="predicted"/>
<organism evidence="2 3">
    <name type="scientific">Tardiphaga alba</name>
    <dbReference type="NCBI Taxonomy" id="340268"/>
    <lineage>
        <taxon>Bacteria</taxon>
        <taxon>Pseudomonadati</taxon>
        <taxon>Pseudomonadota</taxon>
        <taxon>Alphaproteobacteria</taxon>
        <taxon>Hyphomicrobiales</taxon>
        <taxon>Nitrobacteraceae</taxon>
        <taxon>Tardiphaga</taxon>
    </lineage>
</organism>
<sequence>MRAALFALLALGATSALNVAPAAAQPRDPGPFSFYTPSGYAFCLRSLYGDDDCSYSTYQQCANTASGLGLSCFANPALAYAPQAYAPAPRAKRKQRRSY</sequence>
<reference evidence="2 3" key="1">
    <citation type="submission" date="2019-02" db="EMBL/GenBank/DDBJ databases">
        <title>Emended description of the genus Rhodopseudomonas and description of Rhodopseudomonas albus sp. nov., a non-phototrophic, heavy-metal-tolerant bacterium isolated from garden soil.</title>
        <authorList>
            <person name="Bao Z."/>
            <person name="Cao W.W."/>
            <person name="Sato Y."/>
            <person name="Nishizawa T."/>
            <person name="Zhao J."/>
            <person name="Guo Y."/>
            <person name="Ohta H."/>
        </authorList>
    </citation>
    <scope>NUCLEOTIDE SEQUENCE [LARGE SCALE GENOMIC DNA]</scope>
    <source>
        <strain evidence="2 3">SK50-23</strain>
    </source>
</reference>
<dbReference type="EMBL" id="CP036498">
    <property type="protein sequence ID" value="QUS40207.1"/>
    <property type="molecule type" value="Genomic_DNA"/>
</dbReference>
<gene>
    <name evidence="2" type="ORF">RPMA_16225</name>
</gene>
<name>A0ABX8AAD6_9BRAD</name>
<protein>
    <submittedName>
        <fullName evidence="2">DUF3551 domain-containing protein</fullName>
    </submittedName>
</protein>
<feature type="signal peptide" evidence="1">
    <location>
        <begin position="1"/>
        <end position="24"/>
    </location>
</feature>
<dbReference type="Pfam" id="PF12071">
    <property type="entry name" value="DUF3551"/>
    <property type="match status" value="1"/>
</dbReference>
<keyword evidence="1" id="KW-0732">Signal</keyword>
<dbReference type="InterPro" id="IPR021937">
    <property type="entry name" value="DUF3551"/>
</dbReference>